<evidence type="ECO:0000313" key="1">
    <source>
        <dbReference type="EnsemblMetazoa" id="PPA31481.1"/>
    </source>
</evidence>
<keyword evidence="2" id="KW-1185">Reference proteome</keyword>
<organism evidence="1 2">
    <name type="scientific">Pristionchus pacificus</name>
    <name type="common">Parasitic nematode worm</name>
    <dbReference type="NCBI Taxonomy" id="54126"/>
    <lineage>
        <taxon>Eukaryota</taxon>
        <taxon>Metazoa</taxon>
        <taxon>Ecdysozoa</taxon>
        <taxon>Nematoda</taxon>
        <taxon>Chromadorea</taxon>
        <taxon>Rhabditida</taxon>
        <taxon>Rhabditina</taxon>
        <taxon>Diplogasteromorpha</taxon>
        <taxon>Diplogasteroidea</taxon>
        <taxon>Neodiplogasteridae</taxon>
        <taxon>Pristionchus</taxon>
    </lineage>
</organism>
<name>A0A2A6CH79_PRIPA</name>
<dbReference type="AlphaFoldDB" id="A0A2A6CH79"/>
<reference evidence="1" key="2">
    <citation type="submission" date="2022-06" db="UniProtKB">
        <authorList>
            <consortium name="EnsemblMetazoa"/>
        </authorList>
    </citation>
    <scope>IDENTIFICATION</scope>
    <source>
        <strain evidence="1">PS312</strain>
    </source>
</reference>
<evidence type="ECO:0000313" key="2">
    <source>
        <dbReference type="Proteomes" id="UP000005239"/>
    </source>
</evidence>
<accession>A0A2A6CH79</accession>
<proteinExistence type="predicted"/>
<accession>A0A8R1UI94</accession>
<dbReference type="EnsemblMetazoa" id="PPA31481.1">
    <property type="protein sequence ID" value="PPA31481.1"/>
    <property type="gene ID" value="WBGene00204346"/>
</dbReference>
<reference evidence="2" key="1">
    <citation type="journal article" date="2008" name="Nat. Genet.">
        <title>The Pristionchus pacificus genome provides a unique perspective on nematode lifestyle and parasitism.</title>
        <authorList>
            <person name="Dieterich C."/>
            <person name="Clifton S.W."/>
            <person name="Schuster L.N."/>
            <person name="Chinwalla A."/>
            <person name="Delehaunty K."/>
            <person name="Dinkelacker I."/>
            <person name="Fulton L."/>
            <person name="Fulton R."/>
            <person name="Godfrey J."/>
            <person name="Minx P."/>
            <person name="Mitreva M."/>
            <person name="Roeseler W."/>
            <person name="Tian H."/>
            <person name="Witte H."/>
            <person name="Yang S.P."/>
            <person name="Wilson R.K."/>
            <person name="Sommer R.J."/>
        </authorList>
    </citation>
    <scope>NUCLEOTIDE SEQUENCE [LARGE SCALE GENOMIC DNA]</scope>
    <source>
        <strain evidence="2">PS312</strain>
    </source>
</reference>
<sequence>MTILGRFRSSVEYCGKRSDEWIHVTPRPIRLVGNDLLFKLDLTSGRAEDTRGTITEPMELIDEATTSAVVRYEEKGRWTEYDQGLGNEIYSEVVNYLDKAIKGTKVKTKAEA</sequence>
<gene>
    <name evidence="1" type="primary">WBGene00204346</name>
</gene>
<dbReference type="Proteomes" id="UP000005239">
    <property type="component" value="Unassembled WGS sequence"/>
</dbReference>
<protein>
    <submittedName>
        <fullName evidence="1">Uncharacterized protein</fullName>
    </submittedName>
</protein>